<dbReference type="GO" id="GO:0000981">
    <property type="term" value="F:DNA-binding transcription factor activity, RNA polymerase II-specific"/>
    <property type="evidence" value="ECO:0007669"/>
    <property type="project" value="TreeGrafter"/>
</dbReference>
<sequence>MGIQPLAGPEGTSEVWKVRQVKPFRYRLTLSLPPSDTRSGMQSMEAVLWGDRPLSAAWDLAPPHEEPSSNYTQLSPVATPTDGSAFETPLSGSSRIDSDSDLEQFDVLNGPPPEAATPGRPSVRERYNKACHKTGRNSQQTPAKARRKQSDEGRNGLLWEFIRDILLEPEKHPGLMQWEDRHSGVFRFLRSEGVAQLWGQRKNNRSMTYEKLSRAMRYYYKKEILERVDGRRLVYKFGRNATGWKL</sequence>
<dbReference type="GO" id="GO:0005634">
    <property type="term" value="C:nucleus"/>
    <property type="evidence" value="ECO:0007669"/>
    <property type="project" value="UniProtKB-SubCell"/>
</dbReference>
<dbReference type="SMART" id="SM00413">
    <property type="entry name" value="ETS"/>
    <property type="match status" value="1"/>
</dbReference>
<proteinExistence type="inferred from homology"/>
<name>A0A8C4PW87_EPTBU</name>
<feature type="domain" description="ETS" evidence="5">
    <location>
        <begin position="156"/>
        <end position="238"/>
    </location>
</feature>
<evidence type="ECO:0000256" key="3">
    <source>
        <dbReference type="RuleBase" id="RU004019"/>
    </source>
</evidence>
<comment type="subcellular location">
    <subcellularLocation>
        <location evidence="3">Nucleus</location>
    </subcellularLocation>
</comment>
<comment type="similarity">
    <text evidence="1 3">Belongs to the ETS family.</text>
</comment>
<evidence type="ECO:0000259" key="5">
    <source>
        <dbReference type="PROSITE" id="PS50061"/>
    </source>
</evidence>
<evidence type="ECO:0000313" key="6">
    <source>
        <dbReference type="Ensembl" id="ENSEBUP00000001069.1"/>
    </source>
</evidence>
<reference evidence="6" key="2">
    <citation type="submission" date="2025-09" db="UniProtKB">
        <authorList>
            <consortium name="Ensembl"/>
        </authorList>
    </citation>
    <scope>IDENTIFICATION</scope>
</reference>
<keyword evidence="7" id="KW-1185">Reference proteome</keyword>
<dbReference type="InterPro" id="IPR000418">
    <property type="entry name" value="Ets_dom"/>
</dbReference>
<dbReference type="InterPro" id="IPR046328">
    <property type="entry name" value="ETS_fam"/>
</dbReference>
<dbReference type="InterPro" id="IPR036388">
    <property type="entry name" value="WH-like_DNA-bd_sf"/>
</dbReference>
<dbReference type="PROSITE" id="PS50061">
    <property type="entry name" value="ETS_DOMAIN_3"/>
    <property type="match status" value="1"/>
</dbReference>
<keyword evidence="3" id="KW-0539">Nucleus</keyword>
<dbReference type="Ensembl" id="ENSEBUT00000001385.1">
    <property type="protein sequence ID" value="ENSEBUP00000001069.1"/>
    <property type="gene ID" value="ENSEBUG00000001016.1"/>
</dbReference>
<keyword evidence="2 3" id="KW-0238">DNA-binding</keyword>
<reference evidence="6" key="1">
    <citation type="submission" date="2025-08" db="UniProtKB">
        <authorList>
            <consortium name="Ensembl"/>
        </authorList>
    </citation>
    <scope>IDENTIFICATION</scope>
</reference>
<dbReference type="PRINTS" id="PR00454">
    <property type="entry name" value="ETSDOMAIN"/>
</dbReference>
<dbReference type="SUPFAM" id="SSF46785">
    <property type="entry name" value="Winged helix' DNA-binding domain"/>
    <property type="match status" value="1"/>
</dbReference>
<dbReference type="Pfam" id="PF00178">
    <property type="entry name" value="Ets"/>
    <property type="match status" value="1"/>
</dbReference>
<protein>
    <submittedName>
        <fullName evidence="6">Ets homologous factor</fullName>
    </submittedName>
</protein>
<dbReference type="AlphaFoldDB" id="A0A8C4PW87"/>
<accession>A0A8C4PW87</accession>
<dbReference type="GeneTree" id="ENSGT00940000159310"/>
<dbReference type="GO" id="GO:0030154">
    <property type="term" value="P:cell differentiation"/>
    <property type="evidence" value="ECO:0007669"/>
    <property type="project" value="TreeGrafter"/>
</dbReference>
<dbReference type="GO" id="GO:0043565">
    <property type="term" value="F:sequence-specific DNA binding"/>
    <property type="evidence" value="ECO:0007669"/>
    <property type="project" value="InterPro"/>
</dbReference>
<dbReference type="PANTHER" id="PTHR11849">
    <property type="entry name" value="ETS"/>
    <property type="match status" value="1"/>
</dbReference>
<dbReference type="InterPro" id="IPR036390">
    <property type="entry name" value="WH_DNA-bd_sf"/>
</dbReference>
<dbReference type="FunFam" id="1.10.10.10:FF:001336">
    <property type="entry name" value="Epithelium specific ets factor 3, ese3, putative"/>
    <property type="match status" value="1"/>
</dbReference>
<evidence type="ECO:0000256" key="4">
    <source>
        <dbReference type="SAM" id="MobiDB-lite"/>
    </source>
</evidence>
<feature type="compositionally biased region" description="Polar residues" evidence="4">
    <location>
        <begin position="68"/>
        <end position="82"/>
    </location>
</feature>
<dbReference type="SMR" id="A0A8C4PW87"/>
<dbReference type="PANTHER" id="PTHR11849:SF190">
    <property type="entry name" value="ETS-DOMAIN PROTEIN"/>
    <property type="match status" value="1"/>
</dbReference>
<organism evidence="6 7">
    <name type="scientific">Eptatretus burgeri</name>
    <name type="common">Inshore hagfish</name>
    <dbReference type="NCBI Taxonomy" id="7764"/>
    <lineage>
        <taxon>Eukaryota</taxon>
        <taxon>Metazoa</taxon>
        <taxon>Chordata</taxon>
        <taxon>Craniata</taxon>
        <taxon>Vertebrata</taxon>
        <taxon>Cyclostomata</taxon>
        <taxon>Myxini</taxon>
        <taxon>Myxiniformes</taxon>
        <taxon>Myxinidae</taxon>
        <taxon>Eptatretinae</taxon>
        <taxon>Eptatretus</taxon>
    </lineage>
</organism>
<dbReference type="Gene3D" id="1.10.10.10">
    <property type="entry name" value="Winged helix-like DNA-binding domain superfamily/Winged helix DNA-binding domain"/>
    <property type="match status" value="1"/>
</dbReference>
<evidence type="ECO:0000313" key="7">
    <source>
        <dbReference type="Proteomes" id="UP000694388"/>
    </source>
</evidence>
<evidence type="ECO:0000256" key="2">
    <source>
        <dbReference type="ARBA" id="ARBA00023125"/>
    </source>
</evidence>
<feature type="region of interest" description="Disordered" evidence="4">
    <location>
        <begin position="60"/>
        <end position="151"/>
    </location>
</feature>
<evidence type="ECO:0000256" key="1">
    <source>
        <dbReference type="ARBA" id="ARBA00005562"/>
    </source>
</evidence>
<dbReference type="Proteomes" id="UP000694388">
    <property type="component" value="Unplaced"/>
</dbReference>